<feature type="region of interest" description="Disordered" evidence="8">
    <location>
        <begin position="832"/>
        <end position="870"/>
    </location>
</feature>
<comment type="similarity">
    <text evidence="2">Belongs to the G-protein coupled receptor 2 family. Mth subfamily.</text>
</comment>
<evidence type="ECO:0000256" key="6">
    <source>
        <dbReference type="ARBA" id="ARBA00023040"/>
    </source>
</evidence>
<evidence type="ECO:0000256" key="9">
    <source>
        <dbReference type="SAM" id="Phobius"/>
    </source>
</evidence>
<feature type="region of interest" description="Disordered" evidence="8">
    <location>
        <begin position="954"/>
        <end position="1029"/>
    </location>
</feature>
<feature type="transmembrane region" description="Helical" evidence="9">
    <location>
        <begin position="692"/>
        <end position="718"/>
    </location>
</feature>
<dbReference type="Pfam" id="PF06652">
    <property type="entry name" value="Methuselah_N"/>
    <property type="match status" value="1"/>
</dbReference>
<dbReference type="Gene3D" id="1.20.1070.10">
    <property type="entry name" value="Rhodopsin 7-helix transmembrane proteins"/>
    <property type="match status" value="1"/>
</dbReference>
<feature type="transmembrane region" description="Helical" evidence="9">
    <location>
        <begin position="766"/>
        <end position="786"/>
    </location>
</feature>
<evidence type="ECO:0000256" key="4">
    <source>
        <dbReference type="ARBA" id="ARBA00022729"/>
    </source>
</evidence>
<dbReference type="PANTHER" id="PTHR46953">
    <property type="entry name" value="G-PROTEIN COUPLED RECEPTOR MTH-LIKE 1-RELATED"/>
    <property type="match status" value="1"/>
</dbReference>
<sequence length="1046" mass="116858">MAAATRLLMLLMMPCCFILAQGTFRRMKAVLVLLLLLLEFAVISDADQSPIQMIDGDDSLLGSPSLIESTTFEHVSSSTTHSPRDTTKHHVETPAPVVVSHLVVRKCCPTGQVFSHKHAGCVTSSDWTFSVPIFTLDQYGSFVETNVTRNQVAVETGLLECDQQFQLDVYPDQEPSFQFRVLESGWLWVPEYNMEYRPQHYCLETFVQDAGDRSSAFIMGGAVCVVQEEEPQTFDPDKIPIRKCCHVDMVYEHSAFSCVPRSNLTHEVWHAPITESDAAGVEMVEVHRSKYTNTHEVVTDFQTCSGDDRGDALQLKEGQFYVRASDGYLWLPLLQRFLPPRSYCLEDFYADQTLLPSVYVCLSEPEALTLQRLREPGCQKEPCIPKCCPRYTLLDRAMHTCIPERLPGAELLLHHNNGTPALDTVDADYDIGFPSCSHQYLTSPSERAELLVSGDLRYTSINSDECEQEQVFRVPKGDFCYEQVEDIDGSIVSGAVLCFKEDWRHLGITSTEKEEVNYVYSVFLAISDFFILVSFVVYLTVPDQTQRGLNKNIKLGHSILGRILLCFLFSLFFAYLCLIIIKTASDPINIANPNACIALGACTYVFFMATFFWLNVLCFELWWKCARQESSSSGRRWLWYQLYAWCSPLVFAAVALIMELTPGISNCYIKPKFGAYSCFFSFTRSHNNGAKWAYFFGPVAVLLVADLAFFVLTVRTLLQTVKQSHKGTTQRQTRQRLRLCFKLFLVMGISWVAEIVSFQLGPRTVWYISDVINCFQGFIIFLIFILKPKILESVRTRLCGCCCEASVGHAKSGGTLAFNSFNLSDNTTVSDDFTSSSQGEKPFESSRGKSFGGPRALDHARASPASSSSSSFSVRSIKWSNLDSSASIMARRMAPSFSWQKSRKSEKAIPDTNTSISSLGSPSQSTDSSMGSPSPPLTLSASFLNAHFIPSENYPNFNSTEPPAPSSNASINTRKTSAYSTQTSVAIIPIPRPRSTLSERNRPKANSVCGPPPAIPPRPSLGKETVNNNEYLRSKSCTEKFADLEL</sequence>
<dbReference type="Proteomes" id="UP000694843">
    <property type="component" value="Unplaced"/>
</dbReference>
<dbReference type="RefSeq" id="XP_018026487.1">
    <property type="nucleotide sequence ID" value="XM_018170998.2"/>
</dbReference>
<dbReference type="InterPro" id="IPR017981">
    <property type="entry name" value="GPCR_2-like_7TM"/>
</dbReference>
<evidence type="ECO:0000313" key="12">
    <source>
        <dbReference type="Proteomes" id="UP000694843"/>
    </source>
</evidence>
<feature type="compositionally biased region" description="Polar residues" evidence="8">
    <location>
        <begin position="911"/>
        <end position="937"/>
    </location>
</feature>
<accession>A0A8B7PM71</accession>
<evidence type="ECO:0000256" key="2">
    <source>
        <dbReference type="ARBA" id="ARBA00008979"/>
    </source>
</evidence>
<keyword evidence="12" id="KW-1185">Reference proteome</keyword>
<feature type="transmembrane region" description="Helical" evidence="9">
    <location>
        <begin position="597"/>
        <end position="616"/>
    </location>
</feature>
<feature type="compositionally biased region" description="Pro residues" evidence="8">
    <location>
        <begin position="1010"/>
        <end position="1019"/>
    </location>
</feature>
<feature type="transmembrane region" description="Helical" evidence="9">
    <location>
        <begin position="518"/>
        <end position="539"/>
    </location>
</feature>
<keyword evidence="3 9" id="KW-0812">Transmembrane</keyword>
<feature type="region of interest" description="Disordered" evidence="8">
    <location>
        <begin position="895"/>
        <end position="937"/>
    </location>
</feature>
<evidence type="ECO:0000256" key="3">
    <source>
        <dbReference type="ARBA" id="ARBA00022692"/>
    </source>
</evidence>
<keyword evidence="6" id="KW-0675">Receptor</keyword>
<dbReference type="PANTHER" id="PTHR46953:SF1">
    <property type="entry name" value="G-PROTEIN COUPLED RECEPTOR MTH-LIKE 1-RELATED"/>
    <property type="match status" value="1"/>
</dbReference>
<feature type="compositionally biased region" description="Polar residues" evidence="8">
    <location>
        <begin position="954"/>
        <end position="985"/>
    </location>
</feature>
<dbReference type="InterPro" id="IPR036272">
    <property type="entry name" value="Methuselah_N_sf"/>
</dbReference>
<dbReference type="InterPro" id="IPR023311">
    <property type="entry name" value="Methusela_ecto_dom_2"/>
</dbReference>
<evidence type="ECO:0000256" key="7">
    <source>
        <dbReference type="ARBA" id="ARBA00023136"/>
    </source>
</evidence>
<keyword evidence="6" id="KW-0807">Transducer</keyword>
<dbReference type="AlphaFoldDB" id="A0A8B7PM71"/>
<feature type="domain" description="G-protein coupled receptors family 2 profile 2" evidence="11">
    <location>
        <begin position="516"/>
        <end position="788"/>
    </location>
</feature>
<feature type="signal peptide" evidence="10">
    <location>
        <begin position="1"/>
        <end position="46"/>
    </location>
</feature>
<keyword evidence="5 9" id="KW-1133">Transmembrane helix</keyword>
<dbReference type="CDD" id="cd15039">
    <property type="entry name" value="7tmB3_Methuselah-like"/>
    <property type="match status" value="1"/>
</dbReference>
<evidence type="ECO:0000256" key="5">
    <source>
        <dbReference type="ARBA" id="ARBA00022989"/>
    </source>
</evidence>
<dbReference type="GeneID" id="108681918"/>
<dbReference type="OrthoDB" id="6134459at2759"/>
<feature type="transmembrane region" description="Helical" evidence="9">
    <location>
        <begin position="637"/>
        <end position="658"/>
    </location>
</feature>
<dbReference type="InterPro" id="IPR000832">
    <property type="entry name" value="GPCR_2_secretin-like"/>
</dbReference>
<evidence type="ECO:0000256" key="1">
    <source>
        <dbReference type="ARBA" id="ARBA00004141"/>
    </source>
</evidence>
<dbReference type="PROSITE" id="PS50261">
    <property type="entry name" value="G_PROTEIN_RECEP_F2_4"/>
    <property type="match status" value="1"/>
</dbReference>
<dbReference type="Pfam" id="PF00002">
    <property type="entry name" value="7tm_2"/>
    <property type="match status" value="1"/>
</dbReference>
<keyword evidence="4 10" id="KW-0732">Signal</keyword>
<feature type="transmembrane region" description="Helical" evidence="9">
    <location>
        <begin position="739"/>
        <end position="760"/>
    </location>
</feature>
<dbReference type="Gene3D" id="2.170.180.11">
    <property type="entry name" value="Methuselah ectodomain, domain 2"/>
    <property type="match status" value="2"/>
</dbReference>
<dbReference type="KEGG" id="hazt:108681918"/>
<feature type="chain" id="PRO_5034830446" evidence="10">
    <location>
        <begin position="47"/>
        <end position="1046"/>
    </location>
</feature>
<dbReference type="InterPro" id="IPR052808">
    <property type="entry name" value="GPCR_Mth-like"/>
</dbReference>
<evidence type="ECO:0000259" key="11">
    <source>
        <dbReference type="PROSITE" id="PS50261"/>
    </source>
</evidence>
<evidence type="ECO:0000313" key="13">
    <source>
        <dbReference type="RefSeq" id="XP_018026487.1"/>
    </source>
</evidence>
<dbReference type="InterPro" id="IPR010596">
    <property type="entry name" value="Methuselah_N_dom"/>
</dbReference>
<gene>
    <name evidence="13" type="primary">LOC108681918</name>
</gene>
<reference evidence="13" key="1">
    <citation type="submission" date="2025-08" db="UniProtKB">
        <authorList>
            <consortium name="RefSeq"/>
        </authorList>
    </citation>
    <scope>IDENTIFICATION</scope>
    <source>
        <tissue evidence="13">Whole organism</tissue>
    </source>
</reference>
<dbReference type="GO" id="GO:0004930">
    <property type="term" value="F:G protein-coupled receptor activity"/>
    <property type="evidence" value="ECO:0007669"/>
    <property type="project" value="UniProtKB-KW"/>
</dbReference>
<dbReference type="GO" id="GO:0007166">
    <property type="term" value="P:cell surface receptor signaling pathway"/>
    <property type="evidence" value="ECO:0007669"/>
    <property type="project" value="InterPro"/>
</dbReference>
<dbReference type="SUPFAM" id="SSF63877">
    <property type="entry name" value="Methuselah ectodomain"/>
    <property type="match status" value="1"/>
</dbReference>
<keyword evidence="6" id="KW-0297">G-protein coupled receptor</keyword>
<comment type="subcellular location">
    <subcellularLocation>
        <location evidence="1">Membrane</location>
        <topology evidence="1">Multi-pass membrane protein</topology>
    </subcellularLocation>
</comment>
<organism evidence="12 13">
    <name type="scientific">Hyalella azteca</name>
    <name type="common">Amphipod</name>
    <dbReference type="NCBI Taxonomy" id="294128"/>
    <lineage>
        <taxon>Eukaryota</taxon>
        <taxon>Metazoa</taxon>
        <taxon>Ecdysozoa</taxon>
        <taxon>Arthropoda</taxon>
        <taxon>Crustacea</taxon>
        <taxon>Multicrustacea</taxon>
        <taxon>Malacostraca</taxon>
        <taxon>Eumalacostraca</taxon>
        <taxon>Peracarida</taxon>
        <taxon>Amphipoda</taxon>
        <taxon>Senticaudata</taxon>
        <taxon>Talitrida</taxon>
        <taxon>Talitroidea</taxon>
        <taxon>Hyalellidae</taxon>
        <taxon>Hyalella</taxon>
    </lineage>
</organism>
<dbReference type="GO" id="GO:0016020">
    <property type="term" value="C:membrane"/>
    <property type="evidence" value="ECO:0007669"/>
    <property type="project" value="UniProtKB-SubCell"/>
</dbReference>
<proteinExistence type="inferred from homology"/>
<keyword evidence="7 9" id="KW-0472">Membrane</keyword>
<evidence type="ECO:0000256" key="10">
    <source>
        <dbReference type="SAM" id="SignalP"/>
    </source>
</evidence>
<feature type="transmembrane region" description="Helical" evidence="9">
    <location>
        <begin position="559"/>
        <end position="581"/>
    </location>
</feature>
<evidence type="ECO:0000256" key="8">
    <source>
        <dbReference type="SAM" id="MobiDB-lite"/>
    </source>
</evidence>
<name>A0A8B7PM71_HYAAZ</name>
<protein>
    <submittedName>
        <fullName evidence="13">Uncharacterized protein LOC108681918 isoform X1</fullName>
    </submittedName>
</protein>